<feature type="transmembrane region" description="Helical" evidence="6">
    <location>
        <begin position="12"/>
        <end position="31"/>
    </location>
</feature>
<feature type="transmembrane region" description="Helical" evidence="6">
    <location>
        <begin position="150"/>
        <end position="171"/>
    </location>
</feature>
<dbReference type="OrthoDB" id="4827239at2"/>
<keyword evidence="4 6" id="KW-0472">Membrane</keyword>
<feature type="transmembrane region" description="Helical" evidence="6">
    <location>
        <begin position="124"/>
        <end position="144"/>
    </location>
</feature>
<feature type="transmembrane region" description="Helical" evidence="6">
    <location>
        <begin position="52"/>
        <end position="72"/>
    </location>
</feature>
<evidence type="ECO:0000256" key="6">
    <source>
        <dbReference type="SAM" id="Phobius"/>
    </source>
</evidence>
<protein>
    <recommendedName>
        <fullName evidence="7">Ferric oxidoreductase domain-containing protein</fullName>
    </recommendedName>
</protein>
<comment type="subcellular location">
    <subcellularLocation>
        <location evidence="1">Membrane</location>
        <topology evidence="1">Multi-pass membrane protein</topology>
    </subcellularLocation>
</comment>
<evidence type="ECO:0000256" key="5">
    <source>
        <dbReference type="SAM" id="MobiDB-lite"/>
    </source>
</evidence>
<feature type="region of interest" description="Disordered" evidence="5">
    <location>
        <begin position="174"/>
        <end position="229"/>
    </location>
</feature>
<evidence type="ECO:0000313" key="8">
    <source>
        <dbReference type="EMBL" id="CAJ62593.2"/>
    </source>
</evidence>
<dbReference type="AlphaFoldDB" id="Q0RIS3"/>
<keyword evidence="3 6" id="KW-1133">Transmembrane helix</keyword>
<dbReference type="RefSeq" id="WP_011605084.1">
    <property type="nucleotide sequence ID" value="NC_008278.1"/>
</dbReference>
<dbReference type="STRING" id="326424.FRAAL3950"/>
<dbReference type="eggNOG" id="COG4097">
    <property type="taxonomic scope" value="Bacteria"/>
</dbReference>
<dbReference type="Pfam" id="PF01794">
    <property type="entry name" value="Ferric_reduct"/>
    <property type="match status" value="1"/>
</dbReference>
<dbReference type="EMBL" id="CT573213">
    <property type="protein sequence ID" value="CAJ62593.2"/>
    <property type="molecule type" value="Genomic_DNA"/>
</dbReference>
<dbReference type="KEGG" id="fal:FRAAL3950"/>
<feature type="compositionally biased region" description="Low complexity" evidence="5">
    <location>
        <begin position="204"/>
        <end position="215"/>
    </location>
</feature>
<dbReference type="GO" id="GO:0016020">
    <property type="term" value="C:membrane"/>
    <property type="evidence" value="ECO:0007669"/>
    <property type="project" value="UniProtKB-SubCell"/>
</dbReference>
<sequence>MTTDTLWYTARGSGTVALLLLTLTVVLGVVARSGRGLAGLPGFAVAAVHRSAGLLAVVFVTLHVVTLLLDPYARLALPDVVLPFGPGYRPLWVGLGTVALDLLAAVMLTSALRRRVGARIWRTVHWAAYGAWPVAVAHGLGAGSDTGTPWLWAVAVGCVLAVAGAASWRLSAGFATRGRPRPPSPPRPRPGGVDASPLRAMRTVPAVVPAVVPAAGDSPTAAADRSDPR</sequence>
<evidence type="ECO:0000256" key="4">
    <source>
        <dbReference type="ARBA" id="ARBA00023136"/>
    </source>
</evidence>
<accession>Q0RIS3</accession>
<dbReference type="InterPro" id="IPR013130">
    <property type="entry name" value="Fe3_Rdtase_TM_dom"/>
</dbReference>
<evidence type="ECO:0000313" key="9">
    <source>
        <dbReference type="Proteomes" id="UP000000657"/>
    </source>
</evidence>
<evidence type="ECO:0000259" key="7">
    <source>
        <dbReference type="Pfam" id="PF01794"/>
    </source>
</evidence>
<evidence type="ECO:0000256" key="3">
    <source>
        <dbReference type="ARBA" id="ARBA00022989"/>
    </source>
</evidence>
<evidence type="ECO:0000256" key="1">
    <source>
        <dbReference type="ARBA" id="ARBA00004141"/>
    </source>
</evidence>
<dbReference type="HOGENOM" id="CLU_083317_1_0_11"/>
<gene>
    <name evidence="8" type="ordered locus">FRAAL3950</name>
</gene>
<keyword evidence="9" id="KW-1185">Reference proteome</keyword>
<feature type="transmembrane region" description="Helical" evidence="6">
    <location>
        <begin position="92"/>
        <end position="112"/>
    </location>
</feature>
<name>Q0RIS3_FRAAA</name>
<evidence type="ECO:0000256" key="2">
    <source>
        <dbReference type="ARBA" id="ARBA00022692"/>
    </source>
</evidence>
<organism evidence="8 9">
    <name type="scientific">Frankia alni (strain DSM 45986 / CECT 9034 / ACN14a)</name>
    <dbReference type="NCBI Taxonomy" id="326424"/>
    <lineage>
        <taxon>Bacteria</taxon>
        <taxon>Bacillati</taxon>
        <taxon>Actinomycetota</taxon>
        <taxon>Actinomycetes</taxon>
        <taxon>Frankiales</taxon>
        <taxon>Frankiaceae</taxon>
        <taxon>Frankia</taxon>
    </lineage>
</organism>
<proteinExistence type="predicted"/>
<keyword evidence="2 6" id="KW-0812">Transmembrane</keyword>
<feature type="domain" description="Ferric oxidoreductase" evidence="7">
    <location>
        <begin position="13"/>
        <end position="135"/>
    </location>
</feature>
<dbReference type="Proteomes" id="UP000000657">
    <property type="component" value="Chromosome"/>
</dbReference>
<reference evidence="8 9" key="1">
    <citation type="journal article" date="2007" name="Genome Res.">
        <title>Genome characteristics of facultatively symbiotic Frankia sp. strains reflect host range and host plant biogeography.</title>
        <authorList>
            <person name="Normand P."/>
            <person name="Lapierre P."/>
            <person name="Tisa L.S."/>
            <person name="Gogarten J.P."/>
            <person name="Alloisio N."/>
            <person name="Bagnarol E."/>
            <person name="Bassi C.A."/>
            <person name="Berry A.M."/>
            <person name="Bickhart D.M."/>
            <person name="Choisne N."/>
            <person name="Couloux A."/>
            <person name="Cournoyer B."/>
            <person name="Cruveiller S."/>
            <person name="Daubin V."/>
            <person name="Demange N."/>
            <person name="Francino M.P."/>
            <person name="Goltsman E."/>
            <person name="Huang Y."/>
            <person name="Kopp O.R."/>
            <person name="Labarre L."/>
            <person name="Lapidus A."/>
            <person name="Lavire C."/>
            <person name="Marechal J."/>
            <person name="Martinez M."/>
            <person name="Mastronunzio J.E."/>
            <person name="Mullin B.C."/>
            <person name="Niemann J."/>
            <person name="Pujic P."/>
            <person name="Rawnsley T."/>
            <person name="Rouy Z."/>
            <person name="Schenowitz C."/>
            <person name="Sellstedt A."/>
            <person name="Tavares F."/>
            <person name="Tomkins J.P."/>
            <person name="Vallenet D."/>
            <person name="Valverde C."/>
            <person name="Wall L.G."/>
            <person name="Wang Y."/>
            <person name="Medigue C."/>
            <person name="Benson D.R."/>
        </authorList>
    </citation>
    <scope>NUCLEOTIDE SEQUENCE [LARGE SCALE GENOMIC DNA]</scope>
    <source>
        <strain evidence="9">DSM 45986 / CECT 9034 / ACN14a</strain>
    </source>
</reference>